<dbReference type="AlphaFoldDB" id="A0AAD1XW28"/>
<protein>
    <submittedName>
        <fullName evidence="1">Uncharacterized protein</fullName>
    </submittedName>
</protein>
<gene>
    <name evidence="1" type="ORF">ECRASSUSDP1_LOCUS21446</name>
</gene>
<keyword evidence="2" id="KW-1185">Reference proteome</keyword>
<comment type="caution">
    <text evidence="1">The sequence shown here is derived from an EMBL/GenBank/DDBJ whole genome shotgun (WGS) entry which is preliminary data.</text>
</comment>
<dbReference type="Proteomes" id="UP001295684">
    <property type="component" value="Unassembled WGS sequence"/>
</dbReference>
<reference evidence="1" key="1">
    <citation type="submission" date="2023-07" db="EMBL/GenBank/DDBJ databases">
        <authorList>
            <consortium name="AG Swart"/>
            <person name="Singh M."/>
            <person name="Singh A."/>
            <person name="Seah K."/>
            <person name="Emmerich C."/>
        </authorList>
    </citation>
    <scope>NUCLEOTIDE SEQUENCE</scope>
    <source>
        <strain evidence="1">DP1</strain>
    </source>
</reference>
<organism evidence="1 2">
    <name type="scientific">Euplotes crassus</name>
    <dbReference type="NCBI Taxonomy" id="5936"/>
    <lineage>
        <taxon>Eukaryota</taxon>
        <taxon>Sar</taxon>
        <taxon>Alveolata</taxon>
        <taxon>Ciliophora</taxon>
        <taxon>Intramacronucleata</taxon>
        <taxon>Spirotrichea</taxon>
        <taxon>Hypotrichia</taxon>
        <taxon>Euplotida</taxon>
        <taxon>Euplotidae</taxon>
        <taxon>Moneuplotes</taxon>
    </lineage>
</organism>
<evidence type="ECO:0000313" key="1">
    <source>
        <dbReference type="EMBL" id="CAI2380022.1"/>
    </source>
</evidence>
<name>A0AAD1XW28_EUPCR</name>
<proteinExistence type="predicted"/>
<sequence>MDKRRIEIEVYKEEEQIDGRVMKEVYWCSNGRDYVDEGILAMICSFMCKSWDLVVKVLGQKICNGFKEIESFCVGEFQNKTMFKKIIDKPFTKQISTCIMLFDLNELPKRTTLPKGVYNYLPLITTNFSLCNTNLSATQLRKIIQIGRHIKNISFICCKITPTPFKLTKSITYSINSLQITLRLKPEIALWSIHPEKVQNLLRAISLTNMKSTLQTFKLDLPDFDEEFREIADELGMNDLQFEFEK</sequence>
<dbReference type="EMBL" id="CAMPGE010021922">
    <property type="protein sequence ID" value="CAI2380022.1"/>
    <property type="molecule type" value="Genomic_DNA"/>
</dbReference>
<accession>A0AAD1XW28</accession>
<evidence type="ECO:0000313" key="2">
    <source>
        <dbReference type="Proteomes" id="UP001295684"/>
    </source>
</evidence>